<dbReference type="AlphaFoldDB" id="H9UFL2"/>
<evidence type="ECO:0000313" key="4">
    <source>
        <dbReference type="Proteomes" id="UP000007383"/>
    </source>
</evidence>
<dbReference type="InterPro" id="IPR046866">
    <property type="entry name" value="FapA_N"/>
</dbReference>
<dbReference type="Pfam" id="PF03961">
    <property type="entry name" value="FapA"/>
    <property type="match status" value="1"/>
</dbReference>
<dbReference type="KEGG" id="sfc:Spiaf_0196"/>
<dbReference type="Pfam" id="PF20250">
    <property type="entry name" value="FapA_N"/>
    <property type="match status" value="1"/>
</dbReference>
<keyword evidence="3" id="KW-0378">Hydrolase</keyword>
<dbReference type="PANTHER" id="PTHR38032">
    <property type="entry name" value="POLYMERASE-RELATED"/>
    <property type="match status" value="1"/>
</dbReference>
<keyword evidence="1" id="KW-0175">Coiled coil</keyword>
<protein>
    <submittedName>
        <fullName evidence="3">Putative polymerase with PALM domain, HD hydrolase domain and Zn ribbon</fullName>
    </submittedName>
</protein>
<dbReference type="STRING" id="889378.Spiaf_0196"/>
<dbReference type="PATRIC" id="fig|889378.3.peg.199"/>
<gene>
    <name evidence="3" type="ordered locus">Spiaf_0196</name>
</gene>
<proteinExistence type="predicted"/>
<dbReference type="EMBL" id="CP003282">
    <property type="protein sequence ID" value="AFG36305.1"/>
    <property type="molecule type" value="Genomic_DNA"/>
</dbReference>
<accession>H9UFL2</accession>
<dbReference type="RefSeq" id="WP_014454303.1">
    <property type="nucleotide sequence ID" value="NC_017098.1"/>
</dbReference>
<dbReference type="PANTHER" id="PTHR38032:SF1">
    <property type="entry name" value="RNA-BINDING PROTEIN KHPB N-TERMINAL DOMAIN-CONTAINING PROTEIN"/>
    <property type="match status" value="1"/>
</dbReference>
<evidence type="ECO:0000259" key="2">
    <source>
        <dbReference type="Pfam" id="PF20250"/>
    </source>
</evidence>
<feature type="coiled-coil region" evidence="1">
    <location>
        <begin position="346"/>
        <end position="406"/>
    </location>
</feature>
<sequence>MSAVSHNPAHGDAVFLVEVSEDGLTATGEFRPAVGSGNPLDIEYVEDVLFQRDVSHNIDWFAIHKAIDSCNTTHSIINDVVIARGTPPEPQIPERLVVEPRFRRRQPVPGAVDKQTGAIDLRERHLLVVVQQGEQVARRIPPQEGKEGVSVSGVPIPVPVPKVAQPETGENVEEHDGVVTALVGGRLLFDDRLIEVHETLTLSDGVGYHTGHIRFPGHCVLGGAVRPGFRIRLGGSLHIKETVDVTEIYAEQQIVCDGGLLGHGEGVVRAKGRIRARFIENVTVESHKAVYIKQSCLYGKVRTLDRIVLGDKSRVVASELVAAHGVYAFSLGNEQGARVNVWAGINFVVERKIENLRRQVERLTLRITRLRTHLEGHENERARQRCQELEDQRSELQQKIGDLLGSLDSSEKAVVAVKDRIYPGTVVHICRAHFVVTEPLKGVEFRLNARAGVIEHAPLERGTFPKLQELEGD</sequence>
<organism evidence="3 4">
    <name type="scientific">Spirochaeta africana (strain ATCC 700263 / DSM 8902 / Z-7692)</name>
    <dbReference type="NCBI Taxonomy" id="889378"/>
    <lineage>
        <taxon>Bacteria</taxon>
        <taxon>Pseudomonadati</taxon>
        <taxon>Spirochaetota</taxon>
        <taxon>Spirochaetia</taxon>
        <taxon>Spirochaetales</taxon>
        <taxon>Spirochaetaceae</taxon>
        <taxon>Spirochaeta</taxon>
    </lineage>
</organism>
<dbReference type="HOGENOM" id="CLU_026157_1_0_12"/>
<dbReference type="InterPro" id="IPR005646">
    <property type="entry name" value="FapA"/>
</dbReference>
<dbReference type="GO" id="GO:0016787">
    <property type="term" value="F:hydrolase activity"/>
    <property type="evidence" value="ECO:0007669"/>
    <property type="project" value="UniProtKB-KW"/>
</dbReference>
<dbReference type="Proteomes" id="UP000007383">
    <property type="component" value="Chromosome"/>
</dbReference>
<evidence type="ECO:0000313" key="3">
    <source>
        <dbReference type="EMBL" id="AFG36305.1"/>
    </source>
</evidence>
<evidence type="ECO:0000256" key="1">
    <source>
        <dbReference type="SAM" id="Coils"/>
    </source>
</evidence>
<feature type="domain" description="Flagellar Assembly Protein A N-terminal region" evidence="2">
    <location>
        <begin position="16"/>
        <end position="191"/>
    </location>
</feature>
<dbReference type="OrthoDB" id="9816426at2"/>
<keyword evidence="4" id="KW-1185">Reference proteome</keyword>
<name>H9UFL2_SPIAZ</name>
<reference evidence="4" key="1">
    <citation type="journal article" date="2013" name="Stand. Genomic Sci.">
        <title>Complete genome sequence of the halophilic bacterium Spirochaeta africana type strain (Z-7692(T)) from the alkaline Lake Magadi in the East African Rift.</title>
        <authorList>
            <person name="Liolos K."/>
            <person name="Abt B."/>
            <person name="Scheuner C."/>
            <person name="Teshima H."/>
            <person name="Held B."/>
            <person name="Lapidus A."/>
            <person name="Nolan M."/>
            <person name="Lucas S."/>
            <person name="Deshpande S."/>
            <person name="Cheng J.F."/>
            <person name="Tapia R."/>
            <person name="Goodwin L.A."/>
            <person name="Pitluck S."/>
            <person name="Pagani I."/>
            <person name="Ivanova N."/>
            <person name="Mavromatis K."/>
            <person name="Mikhailova N."/>
            <person name="Huntemann M."/>
            <person name="Pati A."/>
            <person name="Chen A."/>
            <person name="Palaniappan K."/>
            <person name="Land M."/>
            <person name="Rohde M."/>
            <person name="Tindall B.J."/>
            <person name="Detter J.C."/>
            <person name="Goker M."/>
            <person name="Bristow J."/>
            <person name="Eisen J.A."/>
            <person name="Markowitz V."/>
            <person name="Hugenholtz P."/>
            <person name="Woyke T."/>
            <person name="Klenk H.P."/>
            <person name="Kyrpides N.C."/>
        </authorList>
    </citation>
    <scope>NUCLEOTIDE SEQUENCE</scope>
    <source>
        <strain evidence="4">ATCC 700263 / DSM 8902 / Z-7692</strain>
    </source>
</reference>
<dbReference type="eggNOG" id="COG1315">
    <property type="taxonomic scope" value="Bacteria"/>
</dbReference>
<dbReference type="InterPro" id="IPR046865">
    <property type="entry name" value="FapA_b_solenoid"/>
</dbReference>